<dbReference type="AlphaFoldDB" id="A0A8C0MZ33"/>
<dbReference type="GO" id="GO:0003677">
    <property type="term" value="F:DNA binding"/>
    <property type="evidence" value="ECO:0007669"/>
    <property type="project" value="InterPro"/>
</dbReference>
<reference evidence="3" key="4">
    <citation type="submission" date="2025-05" db="UniProtKB">
        <authorList>
            <consortium name="Ensembl"/>
        </authorList>
    </citation>
    <scope>IDENTIFICATION</scope>
</reference>
<evidence type="ECO:0000259" key="1">
    <source>
        <dbReference type="Pfam" id="PF04589"/>
    </source>
</evidence>
<organism evidence="3 6">
    <name type="scientific">Canis lupus familiaris</name>
    <name type="common">Dog</name>
    <name type="synonym">Canis familiaris</name>
    <dbReference type="NCBI Taxonomy" id="9615"/>
    <lineage>
        <taxon>Eukaryota</taxon>
        <taxon>Metazoa</taxon>
        <taxon>Chordata</taxon>
        <taxon>Craniata</taxon>
        <taxon>Vertebrata</taxon>
        <taxon>Euteleostomi</taxon>
        <taxon>Mammalia</taxon>
        <taxon>Eutheria</taxon>
        <taxon>Laurasiatheria</taxon>
        <taxon>Carnivora</taxon>
        <taxon>Caniformia</taxon>
        <taxon>Canidae</taxon>
        <taxon>Canis</taxon>
    </lineage>
</organism>
<accession>A0A8C0MZ33</accession>
<gene>
    <name evidence="3" type="primary">RFX3</name>
</gene>
<dbReference type="Ensembl" id="ENSCAFT00000061298.2">
    <property type="protein sequence ID" value="ENSCAFP00000061454.1"/>
    <property type="gene ID" value="ENSCAFG00000002053.6"/>
</dbReference>
<protein>
    <submittedName>
        <fullName evidence="3">Regulatory factor X3</fullName>
    </submittedName>
</protein>
<feature type="domain" description="RFX1 transcription activation region" evidence="1">
    <location>
        <begin position="31"/>
        <end position="79"/>
    </location>
</feature>
<dbReference type="Proteomes" id="UP000694429">
    <property type="component" value="Chromosome 1"/>
</dbReference>
<dbReference type="GO" id="GO:0005634">
    <property type="term" value="C:nucleus"/>
    <property type="evidence" value="ECO:0007669"/>
    <property type="project" value="InterPro"/>
</dbReference>
<dbReference type="Ensembl" id="ENSCAFT00040007139.1">
    <property type="protein sequence ID" value="ENSCAFP00040006208.1"/>
    <property type="gene ID" value="ENSCAFG00040003553.1"/>
</dbReference>
<dbReference type="InterPro" id="IPR007668">
    <property type="entry name" value="RFX1_trans_act"/>
</dbReference>
<proteinExistence type="predicted"/>
<dbReference type="OrthoDB" id="10056949at2759"/>
<sequence length="85" mass="9193">MQTSETGSDTGSTVTLQTSVASQAAVPTQVVQQVPVQQQVQQVQTVPQVQHVYPAQVQYVEGSDTVYTNGAMTRASWSWLLESLP</sequence>
<evidence type="ECO:0000313" key="5">
    <source>
        <dbReference type="Proteomes" id="UP000002254"/>
    </source>
</evidence>
<name>A0A8C0MZ33_CANLF</name>
<evidence type="ECO:0000313" key="2">
    <source>
        <dbReference type="Ensembl" id="ENSCAFP00000061454.1"/>
    </source>
</evidence>
<evidence type="ECO:0000313" key="3">
    <source>
        <dbReference type="Ensembl" id="ENSCAFP00030018987.1"/>
    </source>
</evidence>
<reference evidence="4" key="2">
    <citation type="submission" date="2018-10" db="EMBL/GenBank/DDBJ databases">
        <title>De novo assembly of a Great Dane genome.</title>
        <authorList>
            <person name="Kidd J.M."/>
            <person name="Pendleton A.L."/>
            <person name="Shen F."/>
            <person name="Emery S."/>
        </authorList>
    </citation>
    <scope>NUCLEOTIDE SEQUENCE [LARGE SCALE GENOMIC DNA]</scope>
    <source>
        <strain evidence="4">Great Dane</strain>
    </source>
</reference>
<reference evidence="2 5" key="1">
    <citation type="journal article" date="2005" name="Nature">
        <title>Genome sequence, comparative analysis and haplotype structure of the domestic dog.</title>
        <authorList>
            <consortium name="Broad Sequencing Platform"/>
            <person name="Lindblad-Toh K."/>
            <person name="Wade C.M."/>
            <person name="Mikkelsen T.S."/>
            <person name="Karlsson E.K."/>
            <person name="Jaffe D.B."/>
            <person name="Kamal M."/>
            <person name="Clamp M."/>
            <person name="Chang J.L."/>
            <person name="Kulbokas E.J. III"/>
            <person name="Zody M.C."/>
            <person name="Mauceli E."/>
            <person name="Xie X."/>
            <person name="Breen M."/>
            <person name="Wayne R.K."/>
            <person name="Ostrander E.A."/>
            <person name="Ponting C.P."/>
            <person name="Galibert F."/>
            <person name="Smith D.R."/>
            <person name="DeJong P.J."/>
            <person name="Kirkness E."/>
            <person name="Alvarez P."/>
            <person name="Biagi T."/>
            <person name="Brockman W."/>
            <person name="Butler J."/>
            <person name="Chin C.W."/>
            <person name="Cook A."/>
            <person name="Cuff J."/>
            <person name="Daly M.J."/>
            <person name="DeCaprio D."/>
            <person name="Gnerre S."/>
            <person name="Grabherr M."/>
            <person name="Kellis M."/>
            <person name="Kleber M."/>
            <person name="Bardeleben C."/>
            <person name="Goodstadt L."/>
            <person name="Heger A."/>
            <person name="Hitte C."/>
            <person name="Kim L."/>
            <person name="Koepfli K.P."/>
            <person name="Parker H.G."/>
            <person name="Pollinger J.P."/>
            <person name="Searle S.M."/>
            <person name="Sutter N.B."/>
            <person name="Thomas R."/>
            <person name="Webber C."/>
            <person name="Baldwin J."/>
            <person name="Abebe A."/>
            <person name="Abouelleil A."/>
            <person name="Aftuck L."/>
            <person name="Ait-Zahra M."/>
            <person name="Aldredge T."/>
            <person name="Allen N."/>
            <person name="An P."/>
            <person name="Anderson S."/>
            <person name="Antoine C."/>
            <person name="Arachchi H."/>
            <person name="Aslam A."/>
            <person name="Ayotte L."/>
            <person name="Bachantsang P."/>
            <person name="Barry A."/>
            <person name="Bayul T."/>
            <person name="Benamara M."/>
            <person name="Berlin A."/>
            <person name="Bessette D."/>
            <person name="Blitshteyn B."/>
            <person name="Bloom T."/>
            <person name="Blye J."/>
            <person name="Boguslavskiy L."/>
            <person name="Bonnet C."/>
            <person name="Boukhgalter B."/>
            <person name="Brown A."/>
            <person name="Cahill P."/>
            <person name="Calixte N."/>
            <person name="Camarata J."/>
            <person name="Cheshatsang Y."/>
            <person name="Chu J."/>
            <person name="Citroen M."/>
            <person name="Collymore A."/>
            <person name="Cooke P."/>
            <person name="Dawoe T."/>
            <person name="Daza R."/>
            <person name="Decktor K."/>
            <person name="DeGray S."/>
            <person name="Dhargay N."/>
            <person name="Dooley K."/>
            <person name="Dooley K."/>
            <person name="Dorje P."/>
            <person name="Dorjee K."/>
            <person name="Dorris L."/>
            <person name="Duffey N."/>
            <person name="Dupes A."/>
            <person name="Egbiremolen O."/>
            <person name="Elong R."/>
            <person name="Falk J."/>
            <person name="Farina A."/>
            <person name="Faro S."/>
            <person name="Ferguson D."/>
            <person name="Ferreira P."/>
            <person name="Fisher S."/>
            <person name="FitzGerald M."/>
            <person name="Foley K."/>
            <person name="Foley C."/>
            <person name="Franke A."/>
            <person name="Friedrich D."/>
            <person name="Gage D."/>
            <person name="Garber M."/>
            <person name="Gearin G."/>
            <person name="Giannoukos G."/>
            <person name="Goode T."/>
            <person name="Goyette A."/>
            <person name="Graham J."/>
            <person name="Grandbois E."/>
            <person name="Gyaltsen K."/>
            <person name="Hafez N."/>
            <person name="Hagopian D."/>
            <person name="Hagos B."/>
            <person name="Hall J."/>
            <person name="Healy C."/>
            <person name="Hegarty R."/>
            <person name="Honan T."/>
            <person name="Horn A."/>
            <person name="Houde N."/>
            <person name="Hughes L."/>
            <person name="Hunnicutt L."/>
            <person name="Husby M."/>
            <person name="Jester B."/>
            <person name="Jones C."/>
            <person name="Kamat A."/>
            <person name="Kanga B."/>
            <person name="Kells C."/>
            <person name="Khazanovich D."/>
            <person name="Kieu A.C."/>
            <person name="Kisner P."/>
            <person name="Kumar M."/>
            <person name="Lance K."/>
            <person name="Landers T."/>
            <person name="Lara M."/>
            <person name="Lee W."/>
            <person name="Leger J.P."/>
            <person name="Lennon N."/>
            <person name="Leuper L."/>
            <person name="LeVine S."/>
            <person name="Liu J."/>
            <person name="Liu X."/>
            <person name="Lokyitsang Y."/>
            <person name="Lokyitsang T."/>
            <person name="Lui A."/>
            <person name="Macdonald J."/>
            <person name="Major J."/>
            <person name="Marabella R."/>
            <person name="Maru K."/>
            <person name="Matthews C."/>
            <person name="McDonough S."/>
            <person name="Mehta T."/>
            <person name="Meldrim J."/>
            <person name="Melnikov A."/>
            <person name="Meneus L."/>
            <person name="Mihalev A."/>
            <person name="Mihova T."/>
            <person name="Miller K."/>
            <person name="Mittelman R."/>
            <person name="Mlenga V."/>
            <person name="Mulrain L."/>
            <person name="Munson G."/>
            <person name="Navidi A."/>
            <person name="Naylor J."/>
            <person name="Nguyen T."/>
            <person name="Nguyen N."/>
            <person name="Nguyen C."/>
            <person name="Nguyen T."/>
            <person name="Nicol R."/>
            <person name="Norbu N."/>
            <person name="Norbu C."/>
            <person name="Novod N."/>
            <person name="Nyima T."/>
            <person name="Olandt P."/>
            <person name="O'Neill B."/>
            <person name="O'Neill K."/>
            <person name="Osman S."/>
            <person name="Oyono L."/>
            <person name="Patti C."/>
            <person name="Perrin D."/>
            <person name="Phunkhang P."/>
            <person name="Pierre F."/>
            <person name="Priest M."/>
            <person name="Rachupka A."/>
            <person name="Raghuraman S."/>
            <person name="Rameau R."/>
            <person name="Ray V."/>
            <person name="Raymond C."/>
            <person name="Rege F."/>
            <person name="Rise C."/>
            <person name="Rogers J."/>
            <person name="Rogov P."/>
            <person name="Sahalie J."/>
            <person name="Settipalli S."/>
            <person name="Sharpe T."/>
            <person name="Shea T."/>
            <person name="Sheehan M."/>
            <person name="Sherpa N."/>
            <person name="Shi J."/>
            <person name="Shih D."/>
            <person name="Sloan J."/>
            <person name="Smith C."/>
            <person name="Sparrow T."/>
            <person name="Stalker J."/>
            <person name="Stange-Thomann N."/>
            <person name="Stavropoulos S."/>
            <person name="Stone C."/>
            <person name="Stone S."/>
            <person name="Sykes S."/>
            <person name="Tchuinga P."/>
            <person name="Tenzing P."/>
            <person name="Tesfaye S."/>
            <person name="Thoulutsang D."/>
            <person name="Thoulutsang Y."/>
            <person name="Topham K."/>
            <person name="Topping I."/>
            <person name="Tsamla T."/>
            <person name="Vassiliev H."/>
            <person name="Venkataraman V."/>
            <person name="Vo A."/>
            <person name="Wangchuk T."/>
            <person name="Wangdi T."/>
            <person name="Weiand M."/>
            <person name="Wilkinson J."/>
            <person name="Wilson A."/>
            <person name="Yadav S."/>
            <person name="Yang S."/>
            <person name="Yang X."/>
            <person name="Young G."/>
            <person name="Yu Q."/>
            <person name="Zainoun J."/>
            <person name="Zembek L."/>
            <person name="Zimmer A."/>
            <person name="Lander E.S."/>
        </authorList>
    </citation>
    <scope>NUCLEOTIDE SEQUENCE [LARGE SCALE GENOMIC DNA]</scope>
    <source>
        <strain evidence="2">Boxer</strain>
    </source>
</reference>
<dbReference type="GO" id="GO:0006355">
    <property type="term" value="P:regulation of DNA-templated transcription"/>
    <property type="evidence" value="ECO:0007669"/>
    <property type="project" value="InterPro"/>
</dbReference>
<dbReference type="Ensembl" id="ENSCAFT00030021772.1">
    <property type="protein sequence ID" value="ENSCAFP00030018987.1"/>
    <property type="gene ID" value="ENSCAFG00030011230.1"/>
</dbReference>
<dbReference type="Proteomes" id="UP000002254">
    <property type="component" value="Chromosome 1"/>
</dbReference>
<dbReference type="Pfam" id="PF04589">
    <property type="entry name" value="RFX1_trans_act"/>
    <property type="match status" value="1"/>
</dbReference>
<evidence type="ECO:0000313" key="4">
    <source>
        <dbReference type="Ensembl" id="ENSCAFP00040006208.1"/>
    </source>
</evidence>
<evidence type="ECO:0000313" key="6">
    <source>
        <dbReference type="Proteomes" id="UP000694429"/>
    </source>
</evidence>
<dbReference type="Proteomes" id="UP000694542">
    <property type="component" value="Chromosome 1"/>
</dbReference>
<reference evidence="3" key="3">
    <citation type="submission" date="2019-03" db="EMBL/GenBank/DDBJ databases">
        <authorList>
            <person name="Warren W.C."/>
            <person name="Johnson G.S."/>
        </authorList>
    </citation>
    <scope>NUCLEOTIDE SEQUENCE [LARGE SCALE GENOMIC DNA]</scope>
    <source>
        <strain evidence="3">Basenji</strain>
    </source>
</reference>